<accession>A0A433SCX2</accession>
<keyword evidence="1" id="KW-0812">Transmembrane</keyword>
<keyword evidence="1" id="KW-1133">Transmembrane helix</keyword>
<feature type="transmembrane region" description="Helical" evidence="1">
    <location>
        <begin position="176"/>
        <end position="198"/>
    </location>
</feature>
<name>A0A433SCX2_9BURK</name>
<feature type="transmembrane region" description="Helical" evidence="1">
    <location>
        <begin position="111"/>
        <end position="130"/>
    </location>
</feature>
<protein>
    <submittedName>
        <fullName evidence="2">Uncharacterized protein</fullName>
    </submittedName>
</protein>
<dbReference type="Proteomes" id="UP000286947">
    <property type="component" value="Unassembled WGS sequence"/>
</dbReference>
<feature type="transmembrane region" description="Helical" evidence="1">
    <location>
        <begin position="82"/>
        <end position="105"/>
    </location>
</feature>
<feature type="transmembrane region" description="Helical" evidence="1">
    <location>
        <begin position="50"/>
        <end position="70"/>
    </location>
</feature>
<reference evidence="2 3" key="1">
    <citation type="submission" date="2018-01" db="EMBL/GenBank/DDBJ databases">
        <title>Saezia sanguinis gen. nov., sp. nov., in the order Burkholderiales isolated from human blood.</title>
        <authorList>
            <person name="Medina-Pascual M.J."/>
            <person name="Valdezate S."/>
            <person name="Monzon S."/>
            <person name="Cuesta I."/>
            <person name="Carrasco G."/>
            <person name="Villalon P."/>
            <person name="Saez-Nieto J.A."/>
        </authorList>
    </citation>
    <scope>NUCLEOTIDE SEQUENCE [LARGE SCALE GENOMIC DNA]</scope>
    <source>
        <strain evidence="2 3">CNM695-12</strain>
    </source>
</reference>
<keyword evidence="3" id="KW-1185">Reference proteome</keyword>
<evidence type="ECO:0000256" key="1">
    <source>
        <dbReference type="SAM" id="Phobius"/>
    </source>
</evidence>
<dbReference type="AlphaFoldDB" id="A0A433SCX2"/>
<gene>
    <name evidence="2" type="ORF">CUZ56_01877</name>
</gene>
<keyword evidence="1" id="KW-0472">Membrane</keyword>
<organism evidence="2 3">
    <name type="scientific">Saezia sanguinis</name>
    <dbReference type="NCBI Taxonomy" id="1965230"/>
    <lineage>
        <taxon>Bacteria</taxon>
        <taxon>Pseudomonadati</taxon>
        <taxon>Pseudomonadota</taxon>
        <taxon>Betaproteobacteria</taxon>
        <taxon>Burkholderiales</taxon>
        <taxon>Saeziaceae</taxon>
        <taxon>Saezia</taxon>
    </lineage>
</organism>
<dbReference type="EMBL" id="PQSP01000004">
    <property type="protein sequence ID" value="RUS66597.1"/>
    <property type="molecule type" value="Genomic_DNA"/>
</dbReference>
<comment type="caution">
    <text evidence="2">The sequence shown here is derived from an EMBL/GenBank/DDBJ whole genome shotgun (WGS) entry which is preliminary data.</text>
</comment>
<proteinExistence type="predicted"/>
<evidence type="ECO:0000313" key="2">
    <source>
        <dbReference type="EMBL" id="RUS66597.1"/>
    </source>
</evidence>
<dbReference type="RefSeq" id="WP_126980078.1">
    <property type="nucleotide sequence ID" value="NZ_PQSP01000004.1"/>
</dbReference>
<feature type="transmembrane region" description="Helical" evidence="1">
    <location>
        <begin position="230"/>
        <end position="251"/>
    </location>
</feature>
<evidence type="ECO:0000313" key="3">
    <source>
        <dbReference type="Proteomes" id="UP000286947"/>
    </source>
</evidence>
<sequence>MEQQLSLWVCWGFALLFMLVATAVRAARLYISLGVLRPSLFRTNTIHFVGAALGYLIGAFVYELTVIVLCAYKDRSKAVPTLLALILVRIFDAFILVVVIFFFTTLSDSRILFFALLLLLALMWGIMFALSPILRRLERNLLELNRVNRKDAWFLRQSYQLRQSLNKLPWEKKGTISMVLSLSVIGWVFEWMAVALVIPVSGDAVAVIINRVGGSFGIALGVNATQVYNCLMLVVYVAAVLLVMLSIVRWLKKDRQACSFRD</sequence>